<dbReference type="PANTHER" id="PTHR15326">
    <property type="entry name" value="SPERMATOGENESIS-ASSOCIATED PROTEIN 2/TAMOZHENNIC"/>
    <property type="match status" value="1"/>
</dbReference>
<keyword evidence="3" id="KW-0472">Membrane</keyword>
<evidence type="ECO:0000256" key="1">
    <source>
        <dbReference type="ARBA" id="ARBA00038142"/>
    </source>
</evidence>
<keyword evidence="3" id="KW-1133">Transmembrane helix</keyword>
<dbReference type="RefSeq" id="XP_015236853.1">
    <property type="nucleotide sequence ID" value="XM_015381367.1"/>
</dbReference>
<dbReference type="GO" id="GO:0005737">
    <property type="term" value="C:cytoplasm"/>
    <property type="evidence" value="ECO:0007669"/>
    <property type="project" value="TreeGrafter"/>
</dbReference>
<feature type="region of interest" description="Disordered" evidence="2">
    <location>
        <begin position="207"/>
        <end position="255"/>
    </location>
</feature>
<dbReference type="Pfam" id="PF21388">
    <property type="entry name" value="SPATA2_PUB-like"/>
    <property type="match status" value="1"/>
</dbReference>
<evidence type="ECO:0000259" key="4">
    <source>
        <dbReference type="Pfam" id="PF21388"/>
    </source>
</evidence>
<evidence type="ECO:0000256" key="2">
    <source>
        <dbReference type="SAM" id="MobiDB-lite"/>
    </source>
</evidence>
<dbReference type="AlphaFoldDB" id="A0A3Q2CGV0"/>
<evidence type="ECO:0000256" key="3">
    <source>
        <dbReference type="SAM" id="Phobius"/>
    </source>
</evidence>
<dbReference type="GeneID" id="107088898"/>
<dbReference type="Ensembl" id="ENSCVAT00000008536.1">
    <property type="protein sequence ID" value="ENSCVAP00000004317.1"/>
    <property type="gene ID" value="ENSCVAG00000005613.1"/>
</dbReference>
<feature type="compositionally biased region" description="Basic and acidic residues" evidence="2">
    <location>
        <begin position="207"/>
        <end position="239"/>
    </location>
</feature>
<dbReference type="PANTHER" id="PTHR15326:SF9">
    <property type="entry name" value="SPERMATOGENESIS-ASSOCIATED PROTEIN 2"/>
    <property type="match status" value="1"/>
</dbReference>
<protein>
    <submittedName>
        <fullName evidence="5">Uncharacterized LOC107088898</fullName>
    </submittedName>
</protein>
<evidence type="ECO:0000313" key="5">
    <source>
        <dbReference type="Ensembl" id="ENSCVAP00000004331.1"/>
    </source>
</evidence>
<dbReference type="Ensembl" id="ENSCVAT00000008529.1">
    <property type="protein sequence ID" value="ENSCVAP00000004331.1"/>
    <property type="gene ID" value="ENSCVAG00000005613.1"/>
</dbReference>
<organism evidence="5 6">
    <name type="scientific">Cyprinodon variegatus</name>
    <name type="common">Sheepshead minnow</name>
    <dbReference type="NCBI Taxonomy" id="28743"/>
    <lineage>
        <taxon>Eukaryota</taxon>
        <taxon>Metazoa</taxon>
        <taxon>Chordata</taxon>
        <taxon>Craniata</taxon>
        <taxon>Vertebrata</taxon>
        <taxon>Euteleostomi</taxon>
        <taxon>Actinopterygii</taxon>
        <taxon>Neopterygii</taxon>
        <taxon>Teleostei</taxon>
        <taxon>Neoteleostei</taxon>
        <taxon>Acanthomorphata</taxon>
        <taxon>Ovalentaria</taxon>
        <taxon>Atherinomorphae</taxon>
        <taxon>Cyprinodontiformes</taxon>
        <taxon>Cyprinodontidae</taxon>
        <taxon>Cyprinodon</taxon>
    </lineage>
</organism>
<dbReference type="GeneTree" id="ENSGT00530000063956"/>
<dbReference type="Proteomes" id="UP000265020">
    <property type="component" value="Unassembled WGS sequence"/>
</dbReference>
<dbReference type="OMA" id="LLPDKPH"/>
<dbReference type="KEGG" id="cvg:107088898"/>
<sequence length="447" mass="49965">MKDEAGQEEDHFSRDHLYEDYRSCYLRLGAEVRPCRDPRLLKRAARFLLRSPDLRATFTVFPFSQAVAERWAEGTDSRKHLMGLIKATEMLETLCINMFLQPWKKEIRSLKTFTGAFVYCLLPVLSCSTIQAILASIGYLPNSDADKSEFTLSAGPDADRALLLGFELLLARVECSHLLDLLVEHQLGPQEWLDVLQRGKQPAKLIDPSEKQAILEERRDNDAEKEDLDKKGEALRLEARPPSVPQPKPRRYGLSNMDHSVMDLQRTYPDLAFRGRPLLAEQPQKAAVADCVADGTTEHLKTKLMENKALTGCDGYKDRTSAGVTDPSETSFRNSDESRLDDDDHLSGPQAISLHITLRKGPKVEPSLDLGKMPPPTEASDGKQKSARDDVTADPSESPSFSSIDEEQQLRELAERMGQGATEVKGKTTGPTETGTCVEEQNQENKR</sequence>
<feature type="compositionally biased region" description="Basic and acidic residues" evidence="2">
    <location>
        <begin position="380"/>
        <end position="391"/>
    </location>
</feature>
<feature type="domain" description="Spermatogenesis-associated protein 2 PUB-like" evidence="4">
    <location>
        <begin position="54"/>
        <end position="198"/>
    </location>
</feature>
<reference evidence="5" key="1">
    <citation type="submission" date="2025-05" db="UniProtKB">
        <authorList>
            <consortium name="Ensembl"/>
        </authorList>
    </citation>
    <scope>IDENTIFICATION</scope>
</reference>
<accession>A0A3Q2CGV0</accession>
<evidence type="ECO:0000313" key="6">
    <source>
        <dbReference type="Proteomes" id="UP000265020"/>
    </source>
</evidence>
<comment type="similarity">
    <text evidence="1">Belongs to the SPATA2 family.</text>
</comment>
<keyword evidence="6" id="KW-1185">Reference proteome</keyword>
<dbReference type="OrthoDB" id="9837000at2759"/>
<feature type="region of interest" description="Disordered" evidence="2">
    <location>
        <begin position="312"/>
        <end position="447"/>
    </location>
</feature>
<dbReference type="InterPro" id="IPR048839">
    <property type="entry name" value="SPATA2_PUB-like"/>
</dbReference>
<dbReference type="STRING" id="28743.ENSCVAP00000004331"/>
<proteinExistence type="inferred from homology"/>
<name>A0A3Q2CGV0_CYPVA</name>
<keyword evidence="3" id="KW-0812">Transmembrane</keyword>
<dbReference type="Gene3D" id="1.20.58.2190">
    <property type="match status" value="1"/>
</dbReference>
<feature type="transmembrane region" description="Helical" evidence="3">
    <location>
        <begin position="116"/>
        <end position="140"/>
    </location>
</feature>
<feature type="compositionally biased region" description="Low complexity" evidence="2">
    <location>
        <begin position="427"/>
        <end position="440"/>
    </location>
</feature>